<feature type="domain" description="Major facilitator superfamily (MFS) profile" evidence="7">
    <location>
        <begin position="48"/>
        <end position="480"/>
    </location>
</feature>
<dbReference type="InterPro" id="IPR011701">
    <property type="entry name" value="MFS"/>
</dbReference>
<feature type="transmembrane region" description="Helical" evidence="6">
    <location>
        <begin position="86"/>
        <end position="103"/>
    </location>
</feature>
<sequence>MAGLEEDISALGTASVDKKTKNPNEINWAGENDQLNPRNWPVGKKWLNLSVISVMTLSTPLASSMFAPGAPQAMREFHSDNSNLETFVVSIFVLGFAFGPLLVAPLSEIYGRRPIYVLSNLLFCIFTMACALSKSLGMLIAFRFLAGCAGSTPVTLGGATIGDTFPKDKRGAAMALWGMGPLLGPIIGPIIGGYLSQAKGWRWVFWLQLIASGATFVLGLLLLKESYSVVILEGKAELMRKETGNQDLVSALHHGLTRKSHFTHAIVRPTKMLLLSPIVMLLSIYTAFLFGYLYLFITTFPRVFTGKYHFSVNSSGLAYIGLGVGCFFGLIMAGKGSDVVYKKLEEKNGGEGKSEFRLPLLVISAPLVAIAFFWYGWSVEAKVHWIIPILGSALFGMGMMPGFICINMYLVHSFGVHSASAIAASKVLQSIGGALLPLVAEPMYDRLGLGWGNSVLAFIALAFVPVPWILFRYGGLLRARERARF</sequence>
<evidence type="ECO:0000256" key="3">
    <source>
        <dbReference type="ARBA" id="ARBA00022692"/>
    </source>
</evidence>
<dbReference type="PANTHER" id="PTHR23502">
    <property type="entry name" value="MAJOR FACILITATOR SUPERFAMILY"/>
    <property type="match status" value="1"/>
</dbReference>
<dbReference type="OrthoDB" id="5296287at2759"/>
<evidence type="ECO:0000313" key="9">
    <source>
        <dbReference type="Proteomes" id="UP000054321"/>
    </source>
</evidence>
<dbReference type="FunFam" id="1.20.1250.20:FF:000011">
    <property type="entry name" value="MFS multidrug transporter, putative"/>
    <property type="match status" value="1"/>
</dbReference>
<keyword evidence="4 6" id="KW-1133">Transmembrane helix</keyword>
<evidence type="ECO:0000256" key="4">
    <source>
        <dbReference type="ARBA" id="ARBA00022989"/>
    </source>
</evidence>
<feature type="transmembrane region" description="Helical" evidence="6">
    <location>
        <begin position="115"/>
        <end position="134"/>
    </location>
</feature>
<dbReference type="GO" id="GO:1990961">
    <property type="term" value="P:xenobiotic detoxification by transmembrane export across the plasma membrane"/>
    <property type="evidence" value="ECO:0007669"/>
    <property type="project" value="UniProtKB-ARBA"/>
</dbReference>
<feature type="transmembrane region" description="Helical" evidence="6">
    <location>
        <begin position="173"/>
        <end position="191"/>
    </location>
</feature>
<dbReference type="Pfam" id="PF07690">
    <property type="entry name" value="MFS_1"/>
    <property type="match status" value="1"/>
</dbReference>
<dbReference type="Proteomes" id="UP000054321">
    <property type="component" value="Unassembled WGS sequence"/>
</dbReference>
<evidence type="ECO:0000256" key="6">
    <source>
        <dbReference type="SAM" id="Phobius"/>
    </source>
</evidence>
<comment type="similarity">
    <text evidence="2">Belongs to the major facilitator superfamily.</text>
</comment>
<dbReference type="HOGENOM" id="CLU_008455_1_2_1"/>
<organism evidence="8 9">
    <name type="scientific">Oidiodendron maius (strain Zn)</name>
    <dbReference type="NCBI Taxonomy" id="913774"/>
    <lineage>
        <taxon>Eukaryota</taxon>
        <taxon>Fungi</taxon>
        <taxon>Dikarya</taxon>
        <taxon>Ascomycota</taxon>
        <taxon>Pezizomycotina</taxon>
        <taxon>Leotiomycetes</taxon>
        <taxon>Leotiomycetes incertae sedis</taxon>
        <taxon>Myxotrichaceae</taxon>
        <taxon>Oidiodendron</taxon>
    </lineage>
</organism>
<dbReference type="AlphaFoldDB" id="A0A0C3HLG3"/>
<evidence type="ECO:0000259" key="7">
    <source>
        <dbReference type="PROSITE" id="PS50850"/>
    </source>
</evidence>
<gene>
    <name evidence="8" type="ORF">OIDMADRAFT_37964</name>
</gene>
<dbReference type="InParanoid" id="A0A0C3HLG3"/>
<keyword evidence="5 6" id="KW-0472">Membrane</keyword>
<feature type="transmembrane region" description="Helical" evidence="6">
    <location>
        <begin position="317"/>
        <end position="337"/>
    </location>
</feature>
<dbReference type="PROSITE" id="PS50850">
    <property type="entry name" value="MFS"/>
    <property type="match status" value="1"/>
</dbReference>
<keyword evidence="3 6" id="KW-0812">Transmembrane</keyword>
<dbReference type="InterPro" id="IPR036259">
    <property type="entry name" value="MFS_trans_sf"/>
</dbReference>
<dbReference type="CDD" id="cd17323">
    <property type="entry name" value="MFS_Tpo1_MDR_like"/>
    <property type="match status" value="1"/>
</dbReference>
<dbReference type="STRING" id="913774.A0A0C3HLG3"/>
<dbReference type="EMBL" id="KN832870">
    <property type="protein sequence ID" value="KIN09066.1"/>
    <property type="molecule type" value="Genomic_DNA"/>
</dbReference>
<feature type="transmembrane region" description="Helical" evidence="6">
    <location>
        <begin position="358"/>
        <end position="377"/>
    </location>
</feature>
<reference evidence="9" key="2">
    <citation type="submission" date="2015-01" db="EMBL/GenBank/DDBJ databases">
        <title>Evolutionary Origins and Diversification of the Mycorrhizal Mutualists.</title>
        <authorList>
            <consortium name="DOE Joint Genome Institute"/>
            <consortium name="Mycorrhizal Genomics Consortium"/>
            <person name="Kohler A."/>
            <person name="Kuo A."/>
            <person name="Nagy L.G."/>
            <person name="Floudas D."/>
            <person name="Copeland A."/>
            <person name="Barry K.W."/>
            <person name="Cichocki N."/>
            <person name="Veneault-Fourrey C."/>
            <person name="LaButti K."/>
            <person name="Lindquist E.A."/>
            <person name="Lipzen A."/>
            <person name="Lundell T."/>
            <person name="Morin E."/>
            <person name="Murat C."/>
            <person name="Riley R."/>
            <person name="Ohm R."/>
            <person name="Sun H."/>
            <person name="Tunlid A."/>
            <person name="Henrissat B."/>
            <person name="Grigoriev I.V."/>
            <person name="Hibbett D.S."/>
            <person name="Martin F."/>
        </authorList>
    </citation>
    <scope>NUCLEOTIDE SEQUENCE [LARGE SCALE GENOMIC DNA]</scope>
    <source>
        <strain evidence="9">Zn</strain>
    </source>
</reference>
<protein>
    <recommendedName>
        <fullName evidence="7">Major facilitator superfamily (MFS) profile domain-containing protein</fullName>
    </recommendedName>
</protein>
<feature type="transmembrane region" description="Helical" evidence="6">
    <location>
        <begin position="273"/>
        <end position="297"/>
    </location>
</feature>
<name>A0A0C3HLG3_OIDMZ</name>
<dbReference type="Gene3D" id="1.20.1250.20">
    <property type="entry name" value="MFS general substrate transporter like domains"/>
    <property type="match status" value="1"/>
</dbReference>
<evidence type="ECO:0000256" key="1">
    <source>
        <dbReference type="ARBA" id="ARBA00004141"/>
    </source>
</evidence>
<dbReference type="InterPro" id="IPR020846">
    <property type="entry name" value="MFS_dom"/>
</dbReference>
<dbReference type="GO" id="GO:0042910">
    <property type="term" value="F:xenobiotic transmembrane transporter activity"/>
    <property type="evidence" value="ECO:0007669"/>
    <property type="project" value="InterPro"/>
</dbReference>
<dbReference type="SUPFAM" id="SSF103473">
    <property type="entry name" value="MFS general substrate transporter"/>
    <property type="match status" value="1"/>
</dbReference>
<keyword evidence="9" id="KW-1185">Reference proteome</keyword>
<evidence type="ECO:0000313" key="8">
    <source>
        <dbReference type="EMBL" id="KIN09066.1"/>
    </source>
</evidence>
<dbReference type="InterPro" id="IPR005829">
    <property type="entry name" value="Sugar_transporter_CS"/>
</dbReference>
<evidence type="ECO:0000256" key="2">
    <source>
        <dbReference type="ARBA" id="ARBA00008335"/>
    </source>
</evidence>
<dbReference type="PROSITE" id="PS00216">
    <property type="entry name" value="SUGAR_TRANSPORT_1"/>
    <property type="match status" value="1"/>
</dbReference>
<feature type="transmembrane region" description="Helical" evidence="6">
    <location>
        <begin position="383"/>
        <end position="406"/>
    </location>
</feature>
<dbReference type="GO" id="GO:0005886">
    <property type="term" value="C:plasma membrane"/>
    <property type="evidence" value="ECO:0007669"/>
    <property type="project" value="UniProtKB-ARBA"/>
</dbReference>
<feature type="transmembrane region" description="Helical" evidence="6">
    <location>
        <begin position="451"/>
        <end position="471"/>
    </location>
</feature>
<dbReference type="InterPro" id="IPR001958">
    <property type="entry name" value="Tet-R_TetA/multi-R_MdtG-like"/>
</dbReference>
<comment type="subcellular location">
    <subcellularLocation>
        <location evidence="1">Membrane</location>
        <topology evidence="1">Multi-pass membrane protein</topology>
    </subcellularLocation>
</comment>
<proteinExistence type="inferred from homology"/>
<reference evidence="8 9" key="1">
    <citation type="submission" date="2014-04" db="EMBL/GenBank/DDBJ databases">
        <authorList>
            <consortium name="DOE Joint Genome Institute"/>
            <person name="Kuo A."/>
            <person name="Martino E."/>
            <person name="Perotto S."/>
            <person name="Kohler A."/>
            <person name="Nagy L.G."/>
            <person name="Floudas D."/>
            <person name="Copeland A."/>
            <person name="Barry K.W."/>
            <person name="Cichocki N."/>
            <person name="Veneault-Fourrey C."/>
            <person name="LaButti K."/>
            <person name="Lindquist E.A."/>
            <person name="Lipzen A."/>
            <person name="Lundell T."/>
            <person name="Morin E."/>
            <person name="Murat C."/>
            <person name="Sun H."/>
            <person name="Tunlid A."/>
            <person name="Henrissat B."/>
            <person name="Grigoriev I.V."/>
            <person name="Hibbett D.S."/>
            <person name="Martin F."/>
            <person name="Nordberg H.P."/>
            <person name="Cantor M.N."/>
            <person name="Hua S.X."/>
        </authorList>
    </citation>
    <scope>NUCLEOTIDE SEQUENCE [LARGE SCALE GENOMIC DNA]</scope>
    <source>
        <strain evidence="8 9">Zn</strain>
    </source>
</reference>
<dbReference type="NCBIfam" id="TIGR00880">
    <property type="entry name" value="2_A_01_02"/>
    <property type="match status" value="1"/>
</dbReference>
<feature type="transmembrane region" description="Helical" evidence="6">
    <location>
        <begin position="46"/>
        <end position="66"/>
    </location>
</feature>
<evidence type="ECO:0000256" key="5">
    <source>
        <dbReference type="ARBA" id="ARBA00023136"/>
    </source>
</evidence>
<accession>A0A0C3HLG3</accession>
<dbReference type="PANTHER" id="PTHR23502:SF68">
    <property type="entry name" value="MULTIDRUG TRANSPORTER, PUTATIVE (AFU_ORTHOLOGUE AFUA_3G01120)-RELATED"/>
    <property type="match status" value="1"/>
</dbReference>
<feature type="transmembrane region" description="Helical" evidence="6">
    <location>
        <begin position="203"/>
        <end position="223"/>
    </location>
</feature>